<comment type="caution">
    <text evidence="3">The sequence shown here is derived from an EMBL/GenBank/DDBJ whole genome shotgun (WGS) entry which is preliminary data.</text>
</comment>
<feature type="compositionally biased region" description="Gly residues" evidence="1">
    <location>
        <begin position="190"/>
        <end position="200"/>
    </location>
</feature>
<dbReference type="InterPro" id="IPR029058">
    <property type="entry name" value="AB_hydrolase_fold"/>
</dbReference>
<dbReference type="Pfam" id="PF00561">
    <property type="entry name" value="Abhydrolase_1"/>
    <property type="match status" value="1"/>
</dbReference>
<keyword evidence="4" id="KW-1185">Reference proteome</keyword>
<protein>
    <recommendedName>
        <fullName evidence="2">AB hydrolase-1 domain-containing protein</fullName>
    </recommendedName>
</protein>
<feature type="compositionally biased region" description="Basic residues" evidence="1">
    <location>
        <begin position="145"/>
        <end position="156"/>
    </location>
</feature>
<feature type="compositionally biased region" description="Basic and acidic residues" evidence="1">
    <location>
        <begin position="157"/>
        <end position="166"/>
    </location>
</feature>
<dbReference type="Proteomes" id="UP000482960">
    <property type="component" value="Unassembled WGS sequence"/>
</dbReference>
<proteinExistence type="predicted"/>
<accession>A0A6V8L179</accession>
<feature type="compositionally biased region" description="Basic residues" evidence="1">
    <location>
        <begin position="167"/>
        <end position="179"/>
    </location>
</feature>
<reference evidence="3 4" key="1">
    <citation type="submission" date="2020-03" db="EMBL/GenBank/DDBJ databases">
        <title>Whole genome shotgun sequence of Phytohabitans rumicis NBRC 108638.</title>
        <authorList>
            <person name="Komaki H."/>
            <person name="Tamura T."/>
        </authorList>
    </citation>
    <scope>NUCLEOTIDE SEQUENCE [LARGE SCALE GENOMIC DNA]</scope>
    <source>
        <strain evidence="3 4">NBRC 108638</strain>
    </source>
</reference>
<name>A0A6V8L179_9ACTN</name>
<organism evidence="3 4">
    <name type="scientific">Phytohabitans rumicis</name>
    <dbReference type="NCBI Taxonomy" id="1076125"/>
    <lineage>
        <taxon>Bacteria</taxon>
        <taxon>Bacillati</taxon>
        <taxon>Actinomycetota</taxon>
        <taxon>Actinomycetes</taxon>
        <taxon>Micromonosporales</taxon>
        <taxon>Micromonosporaceae</taxon>
    </lineage>
</organism>
<evidence type="ECO:0000313" key="3">
    <source>
        <dbReference type="EMBL" id="GFJ89884.1"/>
    </source>
</evidence>
<dbReference type="SUPFAM" id="SSF53474">
    <property type="entry name" value="alpha/beta-Hydrolases"/>
    <property type="match status" value="1"/>
</dbReference>
<dbReference type="Gene3D" id="3.40.50.1820">
    <property type="entry name" value="alpha/beta hydrolase"/>
    <property type="match status" value="1"/>
</dbReference>
<evidence type="ECO:0000256" key="1">
    <source>
        <dbReference type="SAM" id="MobiDB-lite"/>
    </source>
</evidence>
<feature type="domain" description="AB hydrolase-1" evidence="2">
    <location>
        <begin position="63"/>
        <end position="120"/>
    </location>
</feature>
<feature type="region of interest" description="Disordered" evidence="1">
    <location>
        <begin position="141"/>
        <end position="200"/>
    </location>
</feature>
<gene>
    <name evidence="3" type="ORF">Prum_035260</name>
</gene>
<dbReference type="InterPro" id="IPR000073">
    <property type="entry name" value="AB_hydrolase_1"/>
</dbReference>
<sequence length="200" mass="21796">MTPEEMTDQVIEACFADPSRVLDQRRAEAIEELKIRYELDHYVGAYLRTLRGLVSSFLRAYLPGSGSQWRVASQITAPTLVIGGRQDKLVDIRVAPQVARVIPDSRLLILDGVGHVAQMEVPRLVARAAVALLDELGRPADARPARRTRASRHPGSHRREGGPRVDRRARRGGGHRAARGVHSPPDRAGGHAGGRGAGFS</sequence>
<dbReference type="EMBL" id="BLPG01000001">
    <property type="protein sequence ID" value="GFJ89884.1"/>
    <property type="molecule type" value="Genomic_DNA"/>
</dbReference>
<dbReference type="AlphaFoldDB" id="A0A6V8L179"/>
<reference evidence="3 4" key="2">
    <citation type="submission" date="2020-03" db="EMBL/GenBank/DDBJ databases">
        <authorList>
            <person name="Ichikawa N."/>
            <person name="Kimura A."/>
            <person name="Kitahashi Y."/>
            <person name="Uohara A."/>
        </authorList>
    </citation>
    <scope>NUCLEOTIDE SEQUENCE [LARGE SCALE GENOMIC DNA]</scope>
    <source>
        <strain evidence="3 4">NBRC 108638</strain>
    </source>
</reference>
<evidence type="ECO:0000313" key="4">
    <source>
        <dbReference type="Proteomes" id="UP000482960"/>
    </source>
</evidence>
<dbReference type="GO" id="GO:0003824">
    <property type="term" value="F:catalytic activity"/>
    <property type="evidence" value="ECO:0007669"/>
    <property type="project" value="UniProtKB-ARBA"/>
</dbReference>
<evidence type="ECO:0000259" key="2">
    <source>
        <dbReference type="Pfam" id="PF00561"/>
    </source>
</evidence>